<evidence type="ECO:0000256" key="1">
    <source>
        <dbReference type="ARBA" id="ARBA00004496"/>
    </source>
</evidence>
<keyword evidence="6" id="KW-0479">Metal-binding</keyword>
<evidence type="ECO:0000256" key="9">
    <source>
        <dbReference type="ARBA" id="ARBA00023125"/>
    </source>
</evidence>
<accession>A0ABZ2ZYZ2</accession>
<dbReference type="Gene3D" id="1.10.10.10">
    <property type="entry name" value="Winged helix-like DNA-binding domain superfamily/Winged helix DNA-binding domain"/>
    <property type="match status" value="1"/>
</dbReference>
<keyword evidence="5" id="KW-0678">Repressor</keyword>
<dbReference type="InterPro" id="IPR036388">
    <property type="entry name" value="WH-like_DNA-bd_sf"/>
</dbReference>
<comment type="similarity">
    <text evidence="2">Belongs to the Fur family.</text>
</comment>
<gene>
    <name evidence="11" type="ORF">AAE021_07580</name>
</gene>
<dbReference type="InterPro" id="IPR002481">
    <property type="entry name" value="FUR"/>
</dbReference>
<evidence type="ECO:0000256" key="2">
    <source>
        <dbReference type="ARBA" id="ARBA00007957"/>
    </source>
</evidence>
<dbReference type="CDD" id="cd07153">
    <property type="entry name" value="Fur_like"/>
    <property type="match status" value="1"/>
</dbReference>
<evidence type="ECO:0000256" key="10">
    <source>
        <dbReference type="ARBA" id="ARBA00023163"/>
    </source>
</evidence>
<evidence type="ECO:0000256" key="8">
    <source>
        <dbReference type="ARBA" id="ARBA00023015"/>
    </source>
</evidence>
<comment type="subcellular location">
    <subcellularLocation>
        <location evidence="1">Cytoplasm</location>
    </subcellularLocation>
</comment>
<sequence>MRNTRRRTALMELLESSGRFQCARELHATLSRQGEPLALSTVYRALQQFVESGDVDVFHSPDGETRYRRCGRTDHHGHLICRICGKAEELGVAAVDIDIWAAELSRDRGFKNISHVTEIAGTCADCESH</sequence>
<dbReference type="Proteomes" id="UP001448858">
    <property type="component" value="Chromosome"/>
</dbReference>
<keyword evidence="4" id="KW-0963">Cytoplasm</keyword>
<name>A0ABZ2ZYZ2_9MICC</name>
<evidence type="ECO:0000256" key="6">
    <source>
        <dbReference type="ARBA" id="ARBA00022723"/>
    </source>
</evidence>
<evidence type="ECO:0000313" key="12">
    <source>
        <dbReference type="Proteomes" id="UP001448858"/>
    </source>
</evidence>
<keyword evidence="10" id="KW-0804">Transcription</keyword>
<keyword evidence="9" id="KW-0238">DNA-binding</keyword>
<dbReference type="EMBL" id="CP151657">
    <property type="protein sequence ID" value="WZP17408.1"/>
    <property type="molecule type" value="Genomic_DNA"/>
</dbReference>
<dbReference type="SUPFAM" id="SSF46785">
    <property type="entry name" value="Winged helix' DNA-binding domain"/>
    <property type="match status" value="1"/>
</dbReference>
<dbReference type="Pfam" id="PF01475">
    <property type="entry name" value="FUR"/>
    <property type="match status" value="1"/>
</dbReference>
<evidence type="ECO:0000256" key="3">
    <source>
        <dbReference type="ARBA" id="ARBA00011738"/>
    </source>
</evidence>
<evidence type="ECO:0000256" key="7">
    <source>
        <dbReference type="ARBA" id="ARBA00022833"/>
    </source>
</evidence>
<keyword evidence="12" id="KW-1185">Reference proteome</keyword>
<dbReference type="InterPro" id="IPR043135">
    <property type="entry name" value="Fur_C"/>
</dbReference>
<evidence type="ECO:0000313" key="11">
    <source>
        <dbReference type="EMBL" id="WZP17408.1"/>
    </source>
</evidence>
<organism evidence="11 12">
    <name type="scientific">Arthrobacter citreus</name>
    <dbReference type="NCBI Taxonomy" id="1670"/>
    <lineage>
        <taxon>Bacteria</taxon>
        <taxon>Bacillati</taxon>
        <taxon>Actinomycetota</taxon>
        <taxon>Actinomycetes</taxon>
        <taxon>Micrococcales</taxon>
        <taxon>Micrococcaceae</taxon>
        <taxon>Arthrobacter</taxon>
    </lineage>
</organism>
<dbReference type="InterPro" id="IPR036390">
    <property type="entry name" value="WH_DNA-bd_sf"/>
</dbReference>
<dbReference type="PANTHER" id="PTHR33202">
    <property type="entry name" value="ZINC UPTAKE REGULATION PROTEIN"/>
    <property type="match status" value="1"/>
</dbReference>
<dbReference type="PANTHER" id="PTHR33202:SF2">
    <property type="entry name" value="FERRIC UPTAKE REGULATION PROTEIN"/>
    <property type="match status" value="1"/>
</dbReference>
<evidence type="ECO:0000256" key="5">
    <source>
        <dbReference type="ARBA" id="ARBA00022491"/>
    </source>
</evidence>
<keyword evidence="7" id="KW-0862">Zinc</keyword>
<dbReference type="RefSeq" id="WP_342025005.1">
    <property type="nucleotide sequence ID" value="NZ_CP151657.1"/>
</dbReference>
<evidence type="ECO:0000256" key="4">
    <source>
        <dbReference type="ARBA" id="ARBA00022490"/>
    </source>
</evidence>
<dbReference type="Gene3D" id="3.30.1490.190">
    <property type="match status" value="1"/>
</dbReference>
<protein>
    <submittedName>
        <fullName evidence="11">Fur family transcriptional regulator</fullName>
    </submittedName>
</protein>
<comment type="subunit">
    <text evidence="3">Homodimer.</text>
</comment>
<proteinExistence type="inferred from homology"/>
<reference evidence="11 12" key="1">
    <citation type="submission" date="2024-04" db="EMBL/GenBank/DDBJ databases">
        <title>Arthrobacter sp. from Plains bison fecal sample.</title>
        <authorList>
            <person name="Ruzzini A."/>
        </authorList>
    </citation>
    <scope>NUCLEOTIDE SEQUENCE [LARGE SCALE GENOMIC DNA]</scope>
    <source>
        <strain evidence="11 12">EINP1</strain>
    </source>
</reference>
<keyword evidence="8" id="KW-0805">Transcription regulation</keyword>